<keyword evidence="2" id="KW-1185">Reference proteome</keyword>
<dbReference type="OrthoDB" id="3333873at2"/>
<dbReference type="EMBL" id="QENQ01000001">
    <property type="protein sequence ID" value="PVX29432.1"/>
    <property type="molecule type" value="Genomic_DNA"/>
</dbReference>
<organism evidence="1 2">
    <name type="scientific">Sphingomonas pokkalii</name>
    <dbReference type="NCBI Taxonomy" id="2175090"/>
    <lineage>
        <taxon>Bacteria</taxon>
        <taxon>Pseudomonadati</taxon>
        <taxon>Pseudomonadota</taxon>
        <taxon>Alphaproteobacteria</taxon>
        <taxon>Sphingomonadales</taxon>
        <taxon>Sphingomonadaceae</taxon>
        <taxon>Sphingomonas</taxon>
    </lineage>
</organism>
<protein>
    <submittedName>
        <fullName evidence="1">Uncharacterized protein</fullName>
    </submittedName>
</protein>
<reference evidence="1 2" key="1">
    <citation type="submission" date="2018-05" db="EMBL/GenBank/DDBJ databases">
        <title>Description of Sphingomonas pokkalii sp nov, isolated from the rhizosphere of saline tolerant pokkali rice and its draft genome analysis.</title>
        <authorList>
            <person name="Menon R."/>
            <person name="Kumari S."/>
            <person name="Rameshkumar N."/>
        </authorList>
    </citation>
    <scope>NUCLEOTIDE SEQUENCE [LARGE SCALE GENOMIC DNA]</scope>
    <source>
        <strain evidence="1 2">L3B27</strain>
    </source>
</reference>
<proteinExistence type="predicted"/>
<evidence type="ECO:0000313" key="2">
    <source>
        <dbReference type="Proteomes" id="UP000245890"/>
    </source>
</evidence>
<accession>A0A2U0SDH2</accession>
<name>A0A2U0SDH2_9SPHN</name>
<gene>
    <name evidence="1" type="ORF">DD559_08985</name>
</gene>
<evidence type="ECO:0000313" key="1">
    <source>
        <dbReference type="EMBL" id="PVX29432.1"/>
    </source>
</evidence>
<dbReference type="Proteomes" id="UP000245890">
    <property type="component" value="Unassembled WGS sequence"/>
</dbReference>
<sequence>MNFSYADLEMDADAAVPFAAQTLFADAMDEADIPLLTPGQDWLVVNGQGVAGPTPVRSDMVYDAAIYPVPACRRTRGYWLNVYPGSTIGQVTVLTIQALGATETIPVSCEGAVVQAPFGRNPIDGSYGHLVRVAARAGQNGWATVSAVLTPAYGGMAETVSIVLHLNTEATGAGYVPTTIRYVRVGGSDANDGLTPATAKRTLKGAVDGAPLSGATSSKNAIWVFDIGPGARDDHPWARVDGKDVGQAMPGVGRAFAYQWVVRGQGRDSTVLTVDPVSYNYDWTITGGTGRPPKIQGLTLDLKEVLQKRGGAWFDDCALTDDWGKNRPRVFGYPKGDDVLTGRFPSGFSPGACLRFRDSPTAPDVHPRWMMSNCDVVMGECGTIQQRLNCRLTISYDVVAVADSGNWAHQGDRARQFGNLDQALHSGDYLVVASVLQDDAYGGYTELTFDNGPIWATATAYTVEGGNTFLRVLDAADAAATTTQLGFPINCDGTRDFPYLGHRIRPNDLTAFPPGWGWDSVQKKVRIFGKIALSPGDKVQAYTVSHGDAGQFMQNYRPTARTRENYTFVDCLYEGHTWQPILPQGGTIAANGATGNGTLVDITGVSFTAAAGSTTVQFDGGTIPPWLQLYDWIGYNPTGAPKSAVLRCVTAIQPGTGEVTIHAPFPTVRVNSPVQCLKAIVGVYVVNSIYNKSGDSYIVGQLTPCLVDTAMICTTFAGRSTNDQTLWIRTSATDGSGFWDLRLIDSLFFSVTQIDPWPDPSGFLLDNCWTEVANNSLIPMPAANILNGRGTGLVMGYPDRTAPYQMEYVPSATMTKTLPSRIYWRRRSTGERIGAIL</sequence>
<dbReference type="AlphaFoldDB" id="A0A2U0SDH2"/>
<dbReference type="RefSeq" id="WP_116468871.1">
    <property type="nucleotide sequence ID" value="NZ_QENQ01000001.1"/>
</dbReference>
<comment type="caution">
    <text evidence="1">The sequence shown here is derived from an EMBL/GenBank/DDBJ whole genome shotgun (WGS) entry which is preliminary data.</text>
</comment>